<dbReference type="Proteomes" id="UP001189624">
    <property type="component" value="Chromosome 6"/>
</dbReference>
<name>A0AA86T7H2_9FABA</name>
<gene>
    <name evidence="1" type="ORF">AYBTSS11_LOCUS20665</name>
</gene>
<evidence type="ECO:0000313" key="1">
    <source>
        <dbReference type="EMBL" id="CAJ1965106.1"/>
    </source>
</evidence>
<sequence length="80" mass="9076">KGEIESIKGKIHGNVKPHARKECSSLRHYMACWIALELKALRGRLTAMSNMSLHSQEMILMMIQVNNIHTSSKSNMIPED</sequence>
<reference evidence="1" key="1">
    <citation type="submission" date="2023-10" db="EMBL/GenBank/DDBJ databases">
        <authorList>
            <person name="Domelevo Entfellner J.-B."/>
        </authorList>
    </citation>
    <scope>NUCLEOTIDE SEQUENCE</scope>
</reference>
<accession>A0AA86T7H2</accession>
<keyword evidence="2" id="KW-1185">Reference proteome</keyword>
<evidence type="ECO:0000313" key="2">
    <source>
        <dbReference type="Proteomes" id="UP001189624"/>
    </source>
</evidence>
<dbReference type="EMBL" id="OY731403">
    <property type="protein sequence ID" value="CAJ1965106.1"/>
    <property type="molecule type" value="Genomic_DNA"/>
</dbReference>
<dbReference type="Gramene" id="rna-AYBTSS11_LOCUS20665">
    <property type="protein sequence ID" value="CAJ1965106.1"/>
    <property type="gene ID" value="gene-AYBTSS11_LOCUS20665"/>
</dbReference>
<protein>
    <submittedName>
        <fullName evidence="1">Uncharacterized protein</fullName>
    </submittedName>
</protein>
<dbReference type="AlphaFoldDB" id="A0AA86T7H2"/>
<proteinExistence type="predicted"/>
<organism evidence="1 2">
    <name type="scientific">Sphenostylis stenocarpa</name>
    <dbReference type="NCBI Taxonomy" id="92480"/>
    <lineage>
        <taxon>Eukaryota</taxon>
        <taxon>Viridiplantae</taxon>
        <taxon>Streptophyta</taxon>
        <taxon>Embryophyta</taxon>
        <taxon>Tracheophyta</taxon>
        <taxon>Spermatophyta</taxon>
        <taxon>Magnoliopsida</taxon>
        <taxon>eudicotyledons</taxon>
        <taxon>Gunneridae</taxon>
        <taxon>Pentapetalae</taxon>
        <taxon>rosids</taxon>
        <taxon>fabids</taxon>
        <taxon>Fabales</taxon>
        <taxon>Fabaceae</taxon>
        <taxon>Papilionoideae</taxon>
        <taxon>50 kb inversion clade</taxon>
        <taxon>NPAAA clade</taxon>
        <taxon>indigoferoid/millettioid clade</taxon>
        <taxon>Phaseoleae</taxon>
        <taxon>Sphenostylis</taxon>
    </lineage>
</organism>
<feature type="non-terminal residue" evidence="1">
    <location>
        <position position="1"/>
    </location>
</feature>